<reference evidence="1" key="1">
    <citation type="journal article" date="2015" name="Nature">
        <title>Complex archaea that bridge the gap between prokaryotes and eukaryotes.</title>
        <authorList>
            <person name="Spang A."/>
            <person name="Saw J.H."/>
            <person name="Jorgensen S.L."/>
            <person name="Zaremba-Niedzwiedzka K."/>
            <person name="Martijn J."/>
            <person name="Lind A.E."/>
            <person name="van Eijk R."/>
            <person name="Schleper C."/>
            <person name="Guy L."/>
            <person name="Ettema T.J."/>
        </authorList>
    </citation>
    <scope>NUCLEOTIDE SEQUENCE</scope>
</reference>
<organism evidence="1">
    <name type="scientific">marine sediment metagenome</name>
    <dbReference type="NCBI Taxonomy" id="412755"/>
    <lineage>
        <taxon>unclassified sequences</taxon>
        <taxon>metagenomes</taxon>
        <taxon>ecological metagenomes</taxon>
    </lineage>
</organism>
<dbReference type="SUPFAM" id="SSF101386">
    <property type="entry name" value="all-alpha NTP pyrophosphatases"/>
    <property type="match status" value="1"/>
</dbReference>
<dbReference type="Gene3D" id="1.10.287.1080">
    <property type="entry name" value="MazG-like"/>
    <property type="match status" value="1"/>
</dbReference>
<evidence type="ECO:0000313" key="1">
    <source>
        <dbReference type="EMBL" id="KKN73368.1"/>
    </source>
</evidence>
<dbReference type="AlphaFoldDB" id="A0A0F9W5T0"/>
<sequence>MMVVPTDVYLEQVKIQVRTKGRYPTDKHEDHKDRCLQLAAEVFEVLELAEWKPHRHDRTKPIDREKLKDELVDVYKFWLNLLIIHGIGPQEFEDAYNKKHGIVLDRLRQEGL</sequence>
<dbReference type="EMBL" id="LAZR01000345">
    <property type="protein sequence ID" value="KKN73368.1"/>
    <property type="molecule type" value="Genomic_DNA"/>
</dbReference>
<accession>A0A0F9W5T0</accession>
<proteinExistence type="predicted"/>
<comment type="caution">
    <text evidence="1">The sequence shown here is derived from an EMBL/GenBank/DDBJ whole genome shotgun (WGS) entry which is preliminary data.</text>
</comment>
<evidence type="ECO:0008006" key="2">
    <source>
        <dbReference type="Google" id="ProtNLM"/>
    </source>
</evidence>
<name>A0A0F9W5T0_9ZZZZ</name>
<gene>
    <name evidence="1" type="ORF">LCGC14_0401810</name>
</gene>
<protein>
    <recommendedName>
        <fullName evidence="2">NTP pyrophosphohydrolase MazG putative catalytic core domain-containing protein</fullName>
    </recommendedName>
</protein>